<comment type="caution">
    <text evidence="4">The sequence shown here is derived from an EMBL/GenBank/DDBJ whole genome shotgun (WGS) entry which is preliminary data.</text>
</comment>
<dbReference type="SUPFAM" id="SSF46785">
    <property type="entry name" value="Winged helix' DNA-binding domain"/>
    <property type="match status" value="1"/>
</dbReference>
<dbReference type="CDD" id="cd04301">
    <property type="entry name" value="NAT_SF"/>
    <property type="match status" value="1"/>
</dbReference>
<keyword evidence="5" id="KW-1185">Reference proteome</keyword>
<dbReference type="Pfam" id="PF12802">
    <property type="entry name" value="MarR_2"/>
    <property type="match status" value="1"/>
</dbReference>
<dbReference type="InterPro" id="IPR000182">
    <property type="entry name" value="GNAT_dom"/>
</dbReference>
<proteinExistence type="predicted"/>
<dbReference type="SUPFAM" id="SSF55729">
    <property type="entry name" value="Acyl-CoA N-acyltransferases (Nat)"/>
    <property type="match status" value="1"/>
</dbReference>
<sequence>MLDRPHGHTAAVRRFNRFYTRAIGILGDTYLTPDFSLTAGRVLYELAHRDGATATALRQDLGIDAGYLSRILADFEKRGFLARTPSRSDRRASELALTEAGRAAFLGLDARSEAEIDGLIASLAPGDRDRLAGAMAEIETLLEPRPDAEPFTLRSHRPGDIGWVVERHGALYAQEYGWDERFEALVAEIAAGFIKTFDPARERCWIAERAGRRVGSVFLVRERDAVAKLRLLLVDPAARGLGLGQRLVAECIAFARQAGYGRLTLWTQRNLDAARHIYAKAGFRMVHSEPYQGIGRDLVSEIWDLDLRAESGSIGPCGSDGCSA</sequence>
<feature type="domain" description="HTH marR-type" evidence="2">
    <location>
        <begin position="1"/>
        <end position="140"/>
    </location>
</feature>
<dbReference type="PANTHER" id="PTHR13947:SF37">
    <property type="entry name" value="LD18367P"/>
    <property type="match status" value="1"/>
</dbReference>
<dbReference type="Gene3D" id="3.40.630.30">
    <property type="match status" value="1"/>
</dbReference>
<dbReference type="PANTHER" id="PTHR13947">
    <property type="entry name" value="GNAT FAMILY N-ACETYLTRANSFERASE"/>
    <property type="match status" value="1"/>
</dbReference>
<evidence type="ECO:0000313" key="4">
    <source>
        <dbReference type="EMBL" id="MDQ0468083.1"/>
    </source>
</evidence>
<dbReference type="InterPro" id="IPR036388">
    <property type="entry name" value="WH-like_DNA-bd_sf"/>
</dbReference>
<dbReference type="PROSITE" id="PS51186">
    <property type="entry name" value="GNAT"/>
    <property type="match status" value="1"/>
</dbReference>
<dbReference type="PRINTS" id="PR00598">
    <property type="entry name" value="HTHMARR"/>
</dbReference>
<dbReference type="InterPro" id="IPR016181">
    <property type="entry name" value="Acyl_CoA_acyltransferase"/>
</dbReference>
<dbReference type="GO" id="GO:0003677">
    <property type="term" value="F:DNA binding"/>
    <property type="evidence" value="ECO:0007669"/>
    <property type="project" value="UniProtKB-KW"/>
</dbReference>
<accession>A0ABU0J1F1</accession>
<dbReference type="InterPro" id="IPR050769">
    <property type="entry name" value="NAT_camello-type"/>
</dbReference>
<evidence type="ECO:0000256" key="1">
    <source>
        <dbReference type="ARBA" id="ARBA00022679"/>
    </source>
</evidence>
<feature type="domain" description="N-acetyltransferase" evidence="3">
    <location>
        <begin position="151"/>
        <end position="306"/>
    </location>
</feature>
<gene>
    <name evidence="4" type="ORF">QO011_001078</name>
</gene>
<dbReference type="EMBL" id="JAUSVX010000001">
    <property type="protein sequence ID" value="MDQ0468083.1"/>
    <property type="molecule type" value="Genomic_DNA"/>
</dbReference>
<dbReference type="InterPro" id="IPR000835">
    <property type="entry name" value="HTH_MarR-typ"/>
</dbReference>
<evidence type="ECO:0000259" key="3">
    <source>
        <dbReference type="PROSITE" id="PS51186"/>
    </source>
</evidence>
<reference evidence="4 5" key="1">
    <citation type="submission" date="2023-07" db="EMBL/GenBank/DDBJ databases">
        <title>Genomic Encyclopedia of Type Strains, Phase IV (KMG-IV): sequencing the most valuable type-strain genomes for metagenomic binning, comparative biology and taxonomic classification.</title>
        <authorList>
            <person name="Goeker M."/>
        </authorList>
    </citation>
    <scope>NUCLEOTIDE SEQUENCE [LARGE SCALE GENOMIC DNA]</scope>
    <source>
        <strain evidence="4 5">DSM 19619</strain>
    </source>
</reference>
<protein>
    <submittedName>
        <fullName evidence="4">DNA-binding MarR family transcriptional regulator/GNAT superfamily N-acetyltransferase</fullName>
    </submittedName>
</protein>
<dbReference type="InterPro" id="IPR036390">
    <property type="entry name" value="WH_DNA-bd_sf"/>
</dbReference>
<dbReference type="Pfam" id="PF00583">
    <property type="entry name" value="Acetyltransf_1"/>
    <property type="match status" value="1"/>
</dbReference>
<keyword evidence="4" id="KW-0238">DNA-binding</keyword>
<organism evidence="4 5">
    <name type="scientific">Labrys wisconsinensis</name>
    <dbReference type="NCBI Taxonomy" id="425677"/>
    <lineage>
        <taxon>Bacteria</taxon>
        <taxon>Pseudomonadati</taxon>
        <taxon>Pseudomonadota</taxon>
        <taxon>Alphaproteobacteria</taxon>
        <taxon>Hyphomicrobiales</taxon>
        <taxon>Xanthobacteraceae</taxon>
        <taxon>Labrys</taxon>
    </lineage>
</organism>
<dbReference type="PROSITE" id="PS50995">
    <property type="entry name" value="HTH_MARR_2"/>
    <property type="match status" value="1"/>
</dbReference>
<name>A0ABU0J1F1_9HYPH</name>
<keyword evidence="1" id="KW-0808">Transferase</keyword>
<evidence type="ECO:0000259" key="2">
    <source>
        <dbReference type="PROSITE" id="PS50995"/>
    </source>
</evidence>
<dbReference type="SMART" id="SM00347">
    <property type="entry name" value="HTH_MARR"/>
    <property type="match status" value="1"/>
</dbReference>
<dbReference type="Gene3D" id="1.10.10.10">
    <property type="entry name" value="Winged helix-like DNA-binding domain superfamily/Winged helix DNA-binding domain"/>
    <property type="match status" value="1"/>
</dbReference>
<evidence type="ECO:0000313" key="5">
    <source>
        <dbReference type="Proteomes" id="UP001242480"/>
    </source>
</evidence>
<dbReference type="Proteomes" id="UP001242480">
    <property type="component" value="Unassembled WGS sequence"/>
</dbReference>
<dbReference type="RefSeq" id="WP_307268656.1">
    <property type="nucleotide sequence ID" value="NZ_JAUSVX010000001.1"/>
</dbReference>